<evidence type="ECO:0000313" key="3">
    <source>
        <dbReference type="Proteomes" id="UP001144673"/>
    </source>
</evidence>
<evidence type="ECO:0000313" key="2">
    <source>
        <dbReference type="EMBL" id="KAJ4158720.1"/>
    </source>
</evidence>
<dbReference type="EMBL" id="JAJHUN010000006">
    <property type="protein sequence ID" value="KAJ4158720.1"/>
    <property type="molecule type" value="Genomic_DNA"/>
</dbReference>
<dbReference type="KEGG" id="amus:LMH87_009234"/>
<sequence>MTTKEAMKLRLGPGFLVHSPPPRSATISLRYSAPPHLECSSVGDWIVPDTMQATHHKISVERNAVHRGNTCDDEWPDEDTWALNSLQGGSKGIQQPDSVPSLAS</sequence>
<dbReference type="Proteomes" id="UP001144673">
    <property type="component" value="Unassembled WGS sequence"/>
</dbReference>
<dbReference type="RefSeq" id="XP_056057087.1">
    <property type="nucleotide sequence ID" value="XM_056202534.1"/>
</dbReference>
<feature type="region of interest" description="Disordered" evidence="1">
    <location>
        <begin position="80"/>
        <end position="104"/>
    </location>
</feature>
<accession>A0A9W8UMS0</accession>
<evidence type="ECO:0000256" key="1">
    <source>
        <dbReference type="SAM" id="MobiDB-lite"/>
    </source>
</evidence>
<organism evidence="2 3">
    <name type="scientific">Akanthomyces muscarius</name>
    <name type="common">Entomopathogenic fungus</name>
    <name type="synonym">Lecanicillium muscarium</name>
    <dbReference type="NCBI Taxonomy" id="2231603"/>
    <lineage>
        <taxon>Eukaryota</taxon>
        <taxon>Fungi</taxon>
        <taxon>Dikarya</taxon>
        <taxon>Ascomycota</taxon>
        <taxon>Pezizomycotina</taxon>
        <taxon>Sordariomycetes</taxon>
        <taxon>Hypocreomycetidae</taxon>
        <taxon>Hypocreales</taxon>
        <taxon>Cordycipitaceae</taxon>
        <taxon>Akanthomyces</taxon>
    </lineage>
</organism>
<dbReference type="GeneID" id="80896393"/>
<comment type="caution">
    <text evidence="2">The sequence shown here is derived from an EMBL/GenBank/DDBJ whole genome shotgun (WGS) entry which is preliminary data.</text>
</comment>
<feature type="compositionally biased region" description="Polar residues" evidence="1">
    <location>
        <begin position="82"/>
        <end position="104"/>
    </location>
</feature>
<reference evidence="2" key="1">
    <citation type="journal article" date="2023" name="Access Microbiol">
        <title>De-novo genome assembly for Akanthomyces muscarius, a biocontrol agent of insect agricultural pests.</title>
        <authorList>
            <person name="Erdos Z."/>
            <person name="Studholme D.J."/>
            <person name="Raymond B."/>
            <person name="Sharma M."/>
        </authorList>
    </citation>
    <scope>NUCLEOTIDE SEQUENCE</scope>
    <source>
        <strain evidence="2">Ve6</strain>
    </source>
</reference>
<protein>
    <submittedName>
        <fullName evidence="2">Uncharacterized protein</fullName>
    </submittedName>
</protein>
<proteinExistence type="predicted"/>
<name>A0A9W8UMS0_AKAMU</name>
<gene>
    <name evidence="2" type="ORF">LMH87_009234</name>
</gene>
<dbReference type="AlphaFoldDB" id="A0A9W8UMS0"/>
<keyword evidence="3" id="KW-1185">Reference proteome</keyword>